<evidence type="ECO:0000256" key="2">
    <source>
        <dbReference type="ARBA" id="ARBA00011085"/>
    </source>
</evidence>
<keyword evidence="4 10" id="KW-0812">Transmembrane</keyword>
<name>A0A6A4HAQ9_9AGAR</name>
<dbReference type="GO" id="GO:0000750">
    <property type="term" value="P:pheromone-dependent signal transduction involved in conjugation with cellular fusion"/>
    <property type="evidence" value="ECO:0007669"/>
    <property type="project" value="TreeGrafter"/>
</dbReference>
<evidence type="ECO:0000313" key="11">
    <source>
        <dbReference type="EMBL" id="KAE9394728.1"/>
    </source>
</evidence>
<feature type="transmembrane region" description="Helical" evidence="10">
    <location>
        <begin position="116"/>
        <end position="138"/>
    </location>
</feature>
<evidence type="ECO:0000256" key="6">
    <source>
        <dbReference type="ARBA" id="ARBA00023040"/>
    </source>
</evidence>
<evidence type="ECO:0000256" key="8">
    <source>
        <dbReference type="ARBA" id="ARBA00023170"/>
    </source>
</evidence>
<reference evidence="11" key="1">
    <citation type="journal article" date="2019" name="Environ. Microbiol.">
        <title>Fungal ecological strategies reflected in gene transcription - a case study of two litter decomposers.</title>
        <authorList>
            <person name="Barbi F."/>
            <person name="Kohler A."/>
            <person name="Barry K."/>
            <person name="Baskaran P."/>
            <person name="Daum C."/>
            <person name="Fauchery L."/>
            <person name="Ihrmark K."/>
            <person name="Kuo A."/>
            <person name="LaButti K."/>
            <person name="Lipzen A."/>
            <person name="Morin E."/>
            <person name="Grigoriev I.V."/>
            <person name="Henrissat B."/>
            <person name="Lindahl B."/>
            <person name="Martin F."/>
        </authorList>
    </citation>
    <scope>NUCLEOTIDE SEQUENCE</scope>
    <source>
        <strain evidence="11">JB14</strain>
    </source>
</reference>
<dbReference type="Proteomes" id="UP000799118">
    <property type="component" value="Unassembled WGS sequence"/>
</dbReference>
<dbReference type="InterPro" id="IPR001499">
    <property type="entry name" value="GPCR_STE3"/>
</dbReference>
<dbReference type="Pfam" id="PF02076">
    <property type="entry name" value="STE3"/>
    <property type="match status" value="1"/>
</dbReference>
<evidence type="ECO:0000256" key="5">
    <source>
        <dbReference type="ARBA" id="ARBA00022989"/>
    </source>
</evidence>
<evidence type="ECO:0000313" key="12">
    <source>
        <dbReference type="Proteomes" id="UP000799118"/>
    </source>
</evidence>
<keyword evidence="7 10" id="KW-0472">Membrane</keyword>
<keyword evidence="12" id="KW-1185">Reference proteome</keyword>
<evidence type="ECO:0000256" key="9">
    <source>
        <dbReference type="ARBA" id="ARBA00023224"/>
    </source>
</evidence>
<dbReference type="PANTHER" id="PTHR28097">
    <property type="entry name" value="PHEROMONE A FACTOR RECEPTOR"/>
    <property type="match status" value="1"/>
</dbReference>
<keyword evidence="6" id="KW-0297">G-protein coupled receptor</keyword>
<dbReference type="PRINTS" id="PR00899">
    <property type="entry name" value="GPCRSTE3"/>
</dbReference>
<feature type="transmembrane region" description="Helical" evidence="10">
    <location>
        <begin position="12"/>
        <end position="33"/>
    </location>
</feature>
<dbReference type="AlphaFoldDB" id="A0A6A4HAQ9"/>
<keyword evidence="3" id="KW-0589">Pheromone response</keyword>
<feature type="transmembrane region" description="Helical" evidence="10">
    <location>
        <begin position="40"/>
        <end position="63"/>
    </location>
</feature>
<dbReference type="GO" id="GO:0005886">
    <property type="term" value="C:plasma membrane"/>
    <property type="evidence" value="ECO:0007669"/>
    <property type="project" value="TreeGrafter"/>
</dbReference>
<evidence type="ECO:0000256" key="1">
    <source>
        <dbReference type="ARBA" id="ARBA00004141"/>
    </source>
</evidence>
<keyword evidence="9" id="KW-0807">Transducer</keyword>
<accession>A0A6A4HAQ9</accession>
<comment type="subcellular location">
    <subcellularLocation>
        <location evidence="1">Membrane</location>
        <topology evidence="1">Multi-pass membrane protein</topology>
    </subcellularLocation>
</comment>
<dbReference type="OrthoDB" id="2874149at2759"/>
<evidence type="ECO:0000256" key="10">
    <source>
        <dbReference type="SAM" id="Phobius"/>
    </source>
</evidence>
<evidence type="ECO:0000256" key="4">
    <source>
        <dbReference type="ARBA" id="ARBA00022692"/>
    </source>
</evidence>
<keyword evidence="5 10" id="KW-1133">Transmembrane helix</keyword>
<organism evidence="11 12">
    <name type="scientific">Gymnopus androsaceus JB14</name>
    <dbReference type="NCBI Taxonomy" id="1447944"/>
    <lineage>
        <taxon>Eukaryota</taxon>
        <taxon>Fungi</taxon>
        <taxon>Dikarya</taxon>
        <taxon>Basidiomycota</taxon>
        <taxon>Agaricomycotina</taxon>
        <taxon>Agaricomycetes</taxon>
        <taxon>Agaricomycetidae</taxon>
        <taxon>Agaricales</taxon>
        <taxon>Marasmiineae</taxon>
        <taxon>Omphalotaceae</taxon>
        <taxon>Gymnopus</taxon>
    </lineage>
</organism>
<feature type="transmembrane region" description="Helical" evidence="10">
    <location>
        <begin position="75"/>
        <end position="95"/>
    </location>
</feature>
<dbReference type="CDD" id="cd14966">
    <property type="entry name" value="7tmD_STE3"/>
    <property type="match status" value="1"/>
</dbReference>
<dbReference type="EMBL" id="ML769544">
    <property type="protein sequence ID" value="KAE9394728.1"/>
    <property type="molecule type" value="Genomic_DNA"/>
</dbReference>
<feature type="transmembrane region" description="Helical" evidence="10">
    <location>
        <begin position="170"/>
        <end position="189"/>
    </location>
</feature>
<protein>
    <submittedName>
        <fullName evidence="11">Fungal pheromone STE3G-protein-coupled receptor</fullName>
    </submittedName>
</protein>
<comment type="similarity">
    <text evidence="2">Belongs to the G-protein coupled receptor 4 family.</text>
</comment>
<dbReference type="GO" id="GO:0004932">
    <property type="term" value="F:mating-type factor pheromone receptor activity"/>
    <property type="evidence" value="ECO:0007669"/>
    <property type="project" value="InterPro"/>
</dbReference>
<evidence type="ECO:0000256" key="3">
    <source>
        <dbReference type="ARBA" id="ARBA00022507"/>
    </source>
</evidence>
<gene>
    <name evidence="11" type="ORF">BT96DRAFT_827285</name>
</gene>
<feature type="transmembrane region" description="Helical" evidence="10">
    <location>
        <begin position="210"/>
        <end position="230"/>
    </location>
</feature>
<proteinExistence type="inferred from homology"/>
<evidence type="ECO:0000256" key="7">
    <source>
        <dbReference type="ARBA" id="ARBA00023136"/>
    </source>
</evidence>
<sequence>MAVLTDPSLNPSFFTVLSFFSFLLPLIPLTWHFQAWNSGCFFYMAWASLLGLVNFVNSVVWAGTVQDVSPVWCDISTHANLAGTFGTILSAQTIIRRLYIIASARSPLTHTESRRALIEDTIPCVVIPVIFVALQYVVQDHRYAIYEEFGCLPSTYRTLASELMIDLPPVLTGIVIAYFDVRCLLILIHDHEELKDFFASINAGSFLSNRFIPIVAFTIVEVIITFPTTLFDFVLNITTGLQPWGNWNHVHASFSVIPVFPSTVWMVGDKSAIASLLMDQWSNSICGVLIFLLFGTTEEARRHYSMAFWRLFRRREPLSRTTISDKRYAYTRLKRITN</sequence>
<keyword evidence="8 11" id="KW-0675">Receptor</keyword>
<dbReference type="PANTHER" id="PTHR28097:SF1">
    <property type="entry name" value="PHEROMONE A FACTOR RECEPTOR"/>
    <property type="match status" value="1"/>
</dbReference>